<comment type="caution">
    <text evidence="2">The sequence shown here is derived from an EMBL/GenBank/DDBJ whole genome shotgun (WGS) entry which is preliminary data.</text>
</comment>
<dbReference type="Proteomes" id="UP000288805">
    <property type="component" value="Unassembled WGS sequence"/>
</dbReference>
<dbReference type="EMBL" id="QGNW01001189">
    <property type="protein sequence ID" value="RVW50999.1"/>
    <property type="molecule type" value="Genomic_DNA"/>
</dbReference>
<sequence length="148" mass="17739">MWLKVDEFKNLRKSWWMEYWFSGLCRWPFMMQRKGNLLFFLRRLKQEEQLGKSIVRVWRPSVDGMPFKALERQEVDGFEVSFSKEEVFCAFLELNRDKAPSFDRVVPRTKDFKPISMVGGFYRLLVKRNNSSGVVCKLDVKKVFDHVN</sequence>
<evidence type="ECO:0000313" key="3">
    <source>
        <dbReference type="Proteomes" id="UP000288805"/>
    </source>
</evidence>
<reference evidence="2 3" key="1">
    <citation type="journal article" date="2018" name="PLoS Genet.">
        <title>Population sequencing reveals clonal diversity and ancestral inbreeding in the grapevine cultivar Chardonnay.</title>
        <authorList>
            <person name="Roach M.J."/>
            <person name="Johnson D.L."/>
            <person name="Bohlmann J."/>
            <person name="van Vuuren H.J."/>
            <person name="Jones S.J."/>
            <person name="Pretorius I.S."/>
            <person name="Schmidt S.A."/>
            <person name="Borneman A.R."/>
        </authorList>
    </citation>
    <scope>NUCLEOTIDE SEQUENCE [LARGE SCALE GENOMIC DNA]</scope>
    <source>
        <strain evidence="3">cv. Chardonnay</strain>
        <strain evidence="2">I10V1</strain>
        <tissue evidence="2">Leaf</tissue>
    </source>
</reference>
<organism evidence="2 3">
    <name type="scientific">Vitis vinifera</name>
    <name type="common">Grape</name>
    <dbReference type="NCBI Taxonomy" id="29760"/>
    <lineage>
        <taxon>Eukaryota</taxon>
        <taxon>Viridiplantae</taxon>
        <taxon>Streptophyta</taxon>
        <taxon>Embryophyta</taxon>
        <taxon>Tracheophyta</taxon>
        <taxon>Spermatophyta</taxon>
        <taxon>Magnoliopsida</taxon>
        <taxon>eudicotyledons</taxon>
        <taxon>Gunneridae</taxon>
        <taxon>Pentapetalae</taxon>
        <taxon>rosids</taxon>
        <taxon>Vitales</taxon>
        <taxon>Vitaceae</taxon>
        <taxon>Viteae</taxon>
        <taxon>Vitis</taxon>
    </lineage>
</organism>
<proteinExistence type="predicted"/>
<evidence type="ECO:0000313" key="1">
    <source>
        <dbReference type="EMBL" id="RVW50999.1"/>
    </source>
</evidence>
<protein>
    <submittedName>
        <fullName evidence="2">Uncharacterized protein</fullName>
    </submittedName>
</protein>
<accession>A0A438K4F8</accession>
<gene>
    <name evidence="2" type="ORF">CK203_005830</name>
    <name evidence="1" type="ORF">CK203_107102</name>
</gene>
<dbReference type="AlphaFoldDB" id="A0A438K4F8"/>
<evidence type="ECO:0000313" key="2">
    <source>
        <dbReference type="EMBL" id="RVX16090.1"/>
    </source>
</evidence>
<dbReference type="EMBL" id="QGNW01000017">
    <property type="protein sequence ID" value="RVX16090.1"/>
    <property type="molecule type" value="Genomic_DNA"/>
</dbReference>
<name>A0A438K4F8_VITVI</name>